<proteinExistence type="predicted"/>
<keyword evidence="4" id="KW-1185">Reference proteome</keyword>
<reference evidence="4" key="1">
    <citation type="submission" date="2023-07" db="EMBL/GenBank/DDBJ databases">
        <title>Paracoccus sp. MBLB3053 whole genome sequence.</title>
        <authorList>
            <person name="Hwang C.Y."/>
            <person name="Cho E.-S."/>
            <person name="Seo M.-J."/>
        </authorList>
    </citation>
    <scope>NUCLEOTIDE SEQUENCE [LARGE SCALE GENOMIC DNA]</scope>
    <source>
        <strain evidence="4">MBLB3053</strain>
    </source>
</reference>
<name>A0ABU2HXV5_9RHOB</name>
<dbReference type="EMBL" id="JAVQLW010000005">
    <property type="protein sequence ID" value="MDS9469886.1"/>
    <property type="molecule type" value="Genomic_DNA"/>
</dbReference>
<evidence type="ECO:0000256" key="1">
    <source>
        <dbReference type="SAM" id="MobiDB-lite"/>
    </source>
</evidence>
<feature type="region of interest" description="Disordered" evidence="1">
    <location>
        <begin position="47"/>
        <end position="66"/>
    </location>
</feature>
<feature type="chain" id="PRO_5046314709" description="PepSY domain-containing protein" evidence="2">
    <location>
        <begin position="26"/>
        <end position="151"/>
    </location>
</feature>
<protein>
    <recommendedName>
        <fullName evidence="5">PepSY domain-containing protein</fullName>
    </recommendedName>
</protein>
<comment type="caution">
    <text evidence="3">The sequence shown here is derived from an EMBL/GenBank/DDBJ whole genome shotgun (WGS) entry which is preliminary data.</text>
</comment>
<dbReference type="RefSeq" id="WP_311162651.1">
    <property type="nucleotide sequence ID" value="NZ_JAVQLW010000005.1"/>
</dbReference>
<evidence type="ECO:0000313" key="3">
    <source>
        <dbReference type="EMBL" id="MDS9469886.1"/>
    </source>
</evidence>
<dbReference type="Proteomes" id="UP001269144">
    <property type="component" value="Unassembled WGS sequence"/>
</dbReference>
<accession>A0ABU2HXV5</accession>
<organism evidence="3 4">
    <name type="scientific">Paracoccus aurantius</name>
    <dbReference type="NCBI Taxonomy" id="3073814"/>
    <lineage>
        <taxon>Bacteria</taxon>
        <taxon>Pseudomonadati</taxon>
        <taxon>Pseudomonadota</taxon>
        <taxon>Alphaproteobacteria</taxon>
        <taxon>Rhodobacterales</taxon>
        <taxon>Paracoccaceae</taxon>
        <taxon>Paracoccus</taxon>
    </lineage>
</organism>
<feature type="signal peptide" evidence="2">
    <location>
        <begin position="1"/>
        <end position="25"/>
    </location>
</feature>
<feature type="compositionally biased region" description="Basic and acidic residues" evidence="1">
    <location>
        <begin position="47"/>
        <end position="56"/>
    </location>
</feature>
<sequence length="151" mass="16642">MENSMLNRAFLPLLIAVSFATTAKANTHLPSADDIRQMAQELSLTDLDVHPDEKGSDATGTLPSGTRVELDLHRNGKLDKIEARGHQTMPLADLMPLMPTQFSAPSLTPQSPITKLEFDDDHLEIEGRTGDGQEFKAEFSASGRLLEWKQD</sequence>
<evidence type="ECO:0008006" key="5">
    <source>
        <dbReference type="Google" id="ProtNLM"/>
    </source>
</evidence>
<gene>
    <name evidence="3" type="ORF">RGQ15_20225</name>
</gene>
<evidence type="ECO:0000313" key="4">
    <source>
        <dbReference type="Proteomes" id="UP001269144"/>
    </source>
</evidence>
<keyword evidence="2" id="KW-0732">Signal</keyword>
<evidence type="ECO:0000256" key="2">
    <source>
        <dbReference type="SAM" id="SignalP"/>
    </source>
</evidence>